<evidence type="ECO:0000313" key="10">
    <source>
        <dbReference type="Proteomes" id="UP000308724"/>
    </source>
</evidence>
<sequence>MDRACALTIPQAGKGFAGAAVTWREKPCGERAREIWGVRKITGFRSCFPIDCFFLDKAMAPVAEKTQAAPATHKQPSRKGKKAWRKNVDITELQEGVEDVRDQIIQGGVLTERPADELFVTDIKGSDSVQADFNKRHKPLKADEIIAQRSKVPAVDSRKRKADGIATGSSKRNKNGTFVSHKDLQHLRSVANSGGAQTDIIKATESADHDPWGMEPLPQDPRFSFIPEKKAKVAPKTLKYAPISLAANGKPFAAVPKPSAGKSYNPTFEDWDAHVTKVGEREVAAERKRLQEAQEEHDRLEKALAEAARPEPSTDDEYQSAYESEWEGIQSEAEDSGAVTKKRPERKTPSQRNKIKRRKELEHKAKWDKQMKKKEEQLERVKEIALQLAEKERLLAEQKALQPAGAGAEADVDAEINDEDENEVLRRRNLGKHAVPDAPLEVVLADELQDSLRALRPEGNLLKDRYRNMLLNGKLETRRTMQHKKPKREVTEKWSYKDWKLR</sequence>
<dbReference type="Proteomes" id="UP000308724">
    <property type="component" value="Unassembled WGS sequence"/>
</dbReference>
<evidence type="ECO:0000256" key="2">
    <source>
        <dbReference type="ARBA" id="ARBA00004642"/>
    </source>
</evidence>
<feature type="region of interest" description="Disordered" evidence="7">
    <location>
        <begin position="151"/>
        <end position="177"/>
    </location>
</feature>
<dbReference type="PANTHER" id="PTHR14211:SF7">
    <property type="entry name" value="RIBOSOME BIOGENESIS PROTEIN NOP53"/>
    <property type="match status" value="1"/>
</dbReference>
<dbReference type="GO" id="GO:0008097">
    <property type="term" value="F:5S rRNA binding"/>
    <property type="evidence" value="ECO:0007669"/>
    <property type="project" value="TreeGrafter"/>
</dbReference>
<dbReference type="PIRSF" id="PIRSF017302">
    <property type="entry name" value="Gltscr2"/>
    <property type="match status" value="1"/>
</dbReference>
<name>A0A4S9F9E5_AURPU</name>
<feature type="compositionally biased region" description="Basic and acidic residues" evidence="7">
    <location>
        <begin position="359"/>
        <end position="374"/>
    </location>
</feature>
<dbReference type="PANTHER" id="PTHR14211">
    <property type="entry name" value="GLIOMA SUPPRESSOR CANDIDATE REGION GENE 2"/>
    <property type="match status" value="1"/>
</dbReference>
<evidence type="ECO:0000313" key="11">
    <source>
        <dbReference type="Proteomes" id="UP000308953"/>
    </source>
</evidence>
<comment type="caution">
    <text evidence="8">The sequence shown here is derived from an EMBL/GenBank/DDBJ whole genome shotgun (WGS) entry which is preliminary data.</text>
</comment>
<feature type="compositionally biased region" description="Basic and acidic residues" evidence="7">
    <location>
        <begin position="488"/>
        <end position="502"/>
    </location>
</feature>
<comment type="subcellular location">
    <subcellularLocation>
        <location evidence="1">Nucleus</location>
        <location evidence="1">Nucleolus</location>
    </subcellularLocation>
    <subcellularLocation>
        <location evidence="2">Nucleus</location>
        <location evidence="2">Nucleoplasm</location>
    </subcellularLocation>
</comment>
<dbReference type="EMBL" id="QZAV01000004">
    <property type="protein sequence ID" value="THX44340.1"/>
    <property type="molecule type" value="Genomic_DNA"/>
</dbReference>
<feature type="compositionally biased region" description="Basic and acidic residues" evidence="7">
    <location>
        <begin position="288"/>
        <end position="304"/>
    </location>
</feature>
<keyword evidence="6" id="KW-0539">Nucleus</keyword>
<feature type="region of interest" description="Disordered" evidence="7">
    <location>
        <begin position="480"/>
        <end position="502"/>
    </location>
</feature>
<evidence type="ECO:0000256" key="4">
    <source>
        <dbReference type="ARBA" id="ARBA00018339"/>
    </source>
</evidence>
<dbReference type="GO" id="GO:0005730">
    <property type="term" value="C:nucleolus"/>
    <property type="evidence" value="ECO:0007669"/>
    <property type="project" value="UniProtKB-SubCell"/>
</dbReference>
<dbReference type="InterPro" id="IPR011687">
    <property type="entry name" value="Nop53/GLTSCR2"/>
</dbReference>
<dbReference type="GO" id="GO:0005654">
    <property type="term" value="C:nucleoplasm"/>
    <property type="evidence" value="ECO:0007669"/>
    <property type="project" value="UniProtKB-SubCell"/>
</dbReference>
<dbReference type="AlphaFoldDB" id="A0A4S9F9E5"/>
<dbReference type="GO" id="GO:0000027">
    <property type="term" value="P:ribosomal large subunit assembly"/>
    <property type="evidence" value="ECO:0007669"/>
    <property type="project" value="TreeGrafter"/>
</dbReference>
<organism evidence="8 11">
    <name type="scientific">Aureobasidium pullulans</name>
    <name type="common">Black yeast</name>
    <name type="synonym">Pullularia pullulans</name>
    <dbReference type="NCBI Taxonomy" id="5580"/>
    <lineage>
        <taxon>Eukaryota</taxon>
        <taxon>Fungi</taxon>
        <taxon>Dikarya</taxon>
        <taxon>Ascomycota</taxon>
        <taxon>Pezizomycotina</taxon>
        <taxon>Dothideomycetes</taxon>
        <taxon>Dothideomycetidae</taxon>
        <taxon>Dothideales</taxon>
        <taxon>Saccotheciaceae</taxon>
        <taxon>Aureobasidium</taxon>
    </lineage>
</organism>
<proteinExistence type="inferred from homology"/>
<feature type="compositionally biased region" description="Polar residues" evidence="7">
    <location>
        <begin position="167"/>
        <end position="177"/>
    </location>
</feature>
<dbReference type="Proteomes" id="UP000308953">
    <property type="component" value="Unassembled WGS sequence"/>
</dbReference>
<comment type="similarity">
    <text evidence="3">Belongs to the NOP53 family.</text>
</comment>
<evidence type="ECO:0000256" key="1">
    <source>
        <dbReference type="ARBA" id="ARBA00004604"/>
    </source>
</evidence>
<evidence type="ECO:0000256" key="6">
    <source>
        <dbReference type="ARBA" id="ARBA00023242"/>
    </source>
</evidence>
<evidence type="ECO:0000256" key="7">
    <source>
        <dbReference type="SAM" id="MobiDB-lite"/>
    </source>
</evidence>
<feature type="region of interest" description="Disordered" evidence="7">
    <location>
        <begin position="288"/>
        <end position="374"/>
    </location>
</feature>
<accession>A0A4S9F9E5</accession>
<evidence type="ECO:0000256" key="5">
    <source>
        <dbReference type="ARBA" id="ARBA00022517"/>
    </source>
</evidence>
<evidence type="ECO:0000256" key="3">
    <source>
        <dbReference type="ARBA" id="ARBA00008838"/>
    </source>
</evidence>
<evidence type="ECO:0000313" key="9">
    <source>
        <dbReference type="EMBL" id="TIA30191.1"/>
    </source>
</evidence>
<dbReference type="EMBL" id="QZBZ01000372">
    <property type="protein sequence ID" value="TIA30191.1"/>
    <property type="molecule type" value="Genomic_DNA"/>
</dbReference>
<dbReference type="Pfam" id="PF07767">
    <property type="entry name" value="Nop53"/>
    <property type="match status" value="1"/>
</dbReference>
<dbReference type="GO" id="GO:0006364">
    <property type="term" value="P:rRNA processing"/>
    <property type="evidence" value="ECO:0007669"/>
    <property type="project" value="TreeGrafter"/>
</dbReference>
<protein>
    <recommendedName>
        <fullName evidence="4">Ribosome biogenesis protein NOP53</fullName>
    </recommendedName>
</protein>
<keyword evidence="5" id="KW-0690">Ribosome biogenesis</keyword>
<gene>
    <name evidence="9" type="ORF">D6C78_09756</name>
    <name evidence="8" type="ORF">D6D10_00407</name>
</gene>
<evidence type="ECO:0000313" key="8">
    <source>
        <dbReference type="EMBL" id="THX44340.1"/>
    </source>
</evidence>
<reference evidence="10 11" key="1">
    <citation type="submission" date="2018-10" db="EMBL/GenBank/DDBJ databases">
        <title>Fifty Aureobasidium pullulans genomes reveal a recombining polyextremotolerant generalist.</title>
        <authorList>
            <person name="Gostincar C."/>
            <person name="Turk M."/>
            <person name="Zajc J."/>
            <person name="Gunde-Cimerman N."/>
        </authorList>
    </citation>
    <scope>NUCLEOTIDE SEQUENCE [LARGE SCALE GENOMIC DNA]</scope>
    <source>
        <strain evidence="9 10">EXF-1645</strain>
        <strain evidence="8 11">EXF-9785</strain>
    </source>
</reference>